<feature type="transmembrane region" description="Helical" evidence="6">
    <location>
        <begin position="219"/>
        <end position="238"/>
    </location>
</feature>
<evidence type="ECO:0000256" key="3">
    <source>
        <dbReference type="ARBA" id="ARBA00022723"/>
    </source>
</evidence>
<keyword evidence="6" id="KW-0472">Membrane</keyword>
<dbReference type="AlphaFoldDB" id="A0A0A5HW12"/>
<protein>
    <submittedName>
        <fullName evidence="9">DNA mismatch repair protein MutT</fullName>
    </submittedName>
</protein>
<comment type="cofactor">
    <cofactor evidence="1">
        <name>Mg(2+)</name>
        <dbReference type="ChEBI" id="CHEBI:18420"/>
    </cofactor>
</comment>
<keyword evidence="7" id="KW-0732">Signal</keyword>
<keyword evidence="6" id="KW-1133">Transmembrane helix</keyword>
<feature type="transmembrane region" description="Helical" evidence="6">
    <location>
        <begin position="454"/>
        <end position="471"/>
    </location>
</feature>
<dbReference type="InterPro" id="IPR000086">
    <property type="entry name" value="NUDIX_hydrolase_dom"/>
</dbReference>
<comment type="caution">
    <text evidence="9">The sequence shown here is derived from an EMBL/GenBank/DDBJ whole genome shotgun (WGS) entry which is preliminary data.</text>
</comment>
<dbReference type="Gene3D" id="3.90.79.10">
    <property type="entry name" value="Nucleoside Triphosphate Pyrophosphohydrolase"/>
    <property type="match status" value="1"/>
</dbReference>
<dbReference type="GO" id="GO:0046872">
    <property type="term" value="F:metal ion binding"/>
    <property type="evidence" value="ECO:0007669"/>
    <property type="project" value="UniProtKB-KW"/>
</dbReference>
<evidence type="ECO:0000256" key="2">
    <source>
        <dbReference type="ARBA" id="ARBA00005582"/>
    </source>
</evidence>
<dbReference type="PANTHER" id="PTHR43758:SF8">
    <property type="entry name" value="8-OXO-DGTP DIPHOSPHATASE YTKD-RELATED"/>
    <property type="match status" value="1"/>
</dbReference>
<dbReference type="InterPro" id="IPR015797">
    <property type="entry name" value="NUDIX_hydrolase-like_dom_sf"/>
</dbReference>
<feature type="transmembrane region" description="Helical" evidence="6">
    <location>
        <begin position="308"/>
        <end position="326"/>
    </location>
</feature>
<keyword evidence="3" id="KW-0479">Metal-binding</keyword>
<evidence type="ECO:0000256" key="7">
    <source>
        <dbReference type="SAM" id="SignalP"/>
    </source>
</evidence>
<keyword evidence="5" id="KW-0460">Magnesium</keyword>
<dbReference type="EMBL" id="JRWP01000041">
    <property type="protein sequence ID" value="KGY07674.1"/>
    <property type="molecule type" value="Genomic_DNA"/>
</dbReference>
<keyword evidence="6" id="KW-0812">Transmembrane</keyword>
<reference evidence="9 10" key="1">
    <citation type="submission" date="2014-10" db="EMBL/GenBank/DDBJ databases">
        <title>Genome sequencing of Vibrio sinaloensis T08.</title>
        <authorList>
            <person name="Chan K.-G."/>
            <person name="Mohamad N.I."/>
        </authorList>
    </citation>
    <scope>NUCLEOTIDE SEQUENCE [LARGE SCALE GENOMIC DNA]</scope>
    <source>
        <strain evidence="9 10">T08</strain>
    </source>
</reference>
<name>A0A0A5HW12_PHOS4</name>
<dbReference type="GO" id="GO:0005737">
    <property type="term" value="C:cytoplasm"/>
    <property type="evidence" value="ECO:0007669"/>
    <property type="project" value="TreeGrafter"/>
</dbReference>
<feature type="transmembrane region" description="Helical" evidence="6">
    <location>
        <begin position="283"/>
        <end position="301"/>
    </location>
</feature>
<feature type="transmembrane region" description="Helical" evidence="6">
    <location>
        <begin position="421"/>
        <end position="442"/>
    </location>
</feature>
<organism evidence="9 10">
    <name type="scientific">Photobacterium sp. (strain ATCC 43367)</name>
    <dbReference type="NCBI Taxonomy" id="379097"/>
    <lineage>
        <taxon>Bacteria</taxon>
        <taxon>Pseudomonadati</taxon>
        <taxon>Pseudomonadota</taxon>
        <taxon>Gammaproteobacteria</taxon>
        <taxon>Vibrionales</taxon>
        <taxon>Vibrionaceae</taxon>
        <taxon>Vibrio</taxon>
        <taxon>Vibrio oreintalis group</taxon>
    </lineage>
</organism>
<proteinExistence type="inferred from homology"/>
<evidence type="ECO:0000256" key="5">
    <source>
        <dbReference type="ARBA" id="ARBA00022842"/>
    </source>
</evidence>
<keyword evidence="4" id="KW-0378">Hydrolase</keyword>
<feature type="transmembrane region" description="Helical" evidence="6">
    <location>
        <begin position="365"/>
        <end position="386"/>
    </location>
</feature>
<evidence type="ECO:0000313" key="10">
    <source>
        <dbReference type="Proteomes" id="UP000030451"/>
    </source>
</evidence>
<feature type="domain" description="Nudix hydrolase" evidence="8">
    <location>
        <begin position="30"/>
        <end position="163"/>
    </location>
</feature>
<comment type="similarity">
    <text evidence="2">Belongs to the Nudix hydrolase family.</text>
</comment>
<dbReference type="STRING" id="379097.SE23_15045"/>
<gene>
    <name evidence="9" type="ORF">NM06_16105</name>
</gene>
<dbReference type="Pfam" id="PF00293">
    <property type="entry name" value="NUDIX"/>
    <property type="match status" value="1"/>
</dbReference>
<accession>A0A0A5HW12</accession>
<dbReference type="InterPro" id="IPR036938">
    <property type="entry name" value="PAP2/HPO_sf"/>
</dbReference>
<dbReference type="SUPFAM" id="SSF48317">
    <property type="entry name" value="Acid phosphatase/Vanadium-dependent haloperoxidase"/>
    <property type="match status" value="1"/>
</dbReference>
<sequence length="475" mass="52685">MNNRFNGLSYFFLIILSVMAFSSYAQSEVGNVKGAACIIRADNKLVMVHEIITKKLSLPAGRVEPGEDPAIAAQRETWEETGLVVKIDGVLGRTKDAVFYDCVSESDIVSFQFNNIYDGYELPIWFAPHYGVEIASAMLVNPDNIPASDYRYPEQMEWVSQLTKKATDQSVVYVGNLVEAAPGFNQIELAWMLKFQHLVLSLPESIKEMVRGVIMSGNMLSEPFLLIILLPLVFLRYGRAFTYKIFFAVTVTSLMSLVAQQGFAFPRPHVYLPAVELVQTYGYSFPSTPAAIWLCSGVLILNEEKKLSLNPTSLGFAALMVWLGMAKFYTGSAFMIDIVSGALLGFLCAWHIIRLEGKQEVNAIELLSSKVVWFMLLGICTVMGLFWPSPIVVYWLAIIVTVLALIFGLKEGEGARQSRTVYLLIFALLAVNVVISLAASMLSFNTMLALSVEAARYPVLILMFVFAVGKFKQAA</sequence>
<evidence type="ECO:0000259" key="8">
    <source>
        <dbReference type="PROSITE" id="PS51462"/>
    </source>
</evidence>
<dbReference type="PANTHER" id="PTHR43758">
    <property type="entry name" value="7,8-DIHYDRO-8-OXOGUANINE TRIPHOSPHATASE"/>
    <property type="match status" value="1"/>
</dbReference>
<evidence type="ECO:0000256" key="4">
    <source>
        <dbReference type="ARBA" id="ARBA00022801"/>
    </source>
</evidence>
<dbReference type="InterPro" id="IPR020084">
    <property type="entry name" value="NUDIX_hydrolase_CS"/>
</dbReference>
<feature type="chain" id="PRO_5002011059" evidence="7">
    <location>
        <begin position="28"/>
        <end position="475"/>
    </location>
</feature>
<evidence type="ECO:0000256" key="1">
    <source>
        <dbReference type="ARBA" id="ARBA00001946"/>
    </source>
</evidence>
<dbReference type="PROSITE" id="PS00893">
    <property type="entry name" value="NUDIX_BOX"/>
    <property type="match status" value="1"/>
</dbReference>
<feature type="transmembrane region" description="Helical" evidence="6">
    <location>
        <begin position="392"/>
        <end position="409"/>
    </location>
</feature>
<evidence type="ECO:0000313" key="9">
    <source>
        <dbReference type="EMBL" id="KGY07674.1"/>
    </source>
</evidence>
<dbReference type="CDD" id="cd01610">
    <property type="entry name" value="PAP2_like"/>
    <property type="match status" value="1"/>
</dbReference>
<feature type="transmembrane region" description="Helical" evidence="6">
    <location>
        <begin position="332"/>
        <end position="353"/>
    </location>
</feature>
<feature type="transmembrane region" description="Helical" evidence="6">
    <location>
        <begin position="245"/>
        <end position="263"/>
    </location>
</feature>
<dbReference type="GO" id="GO:0016818">
    <property type="term" value="F:hydrolase activity, acting on acid anhydrides, in phosphorus-containing anhydrides"/>
    <property type="evidence" value="ECO:0007669"/>
    <property type="project" value="TreeGrafter"/>
</dbReference>
<dbReference type="SUPFAM" id="SSF55811">
    <property type="entry name" value="Nudix"/>
    <property type="match status" value="1"/>
</dbReference>
<feature type="signal peptide" evidence="7">
    <location>
        <begin position="1"/>
        <end position="27"/>
    </location>
</feature>
<evidence type="ECO:0000256" key="6">
    <source>
        <dbReference type="SAM" id="Phobius"/>
    </source>
</evidence>
<dbReference type="CDD" id="cd02883">
    <property type="entry name" value="NUDIX_Hydrolase"/>
    <property type="match status" value="1"/>
</dbReference>
<dbReference type="RefSeq" id="WP_038192130.1">
    <property type="nucleotide sequence ID" value="NZ_JRWP01000041.1"/>
</dbReference>
<dbReference type="PROSITE" id="PS51462">
    <property type="entry name" value="NUDIX"/>
    <property type="match status" value="1"/>
</dbReference>
<dbReference type="Proteomes" id="UP000030451">
    <property type="component" value="Unassembled WGS sequence"/>
</dbReference>